<dbReference type="GO" id="GO:0012505">
    <property type="term" value="C:endomembrane system"/>
    <property type="evidence" value="ECO:0007669"/>
    <property type="project" value="TreeGrafter"/>
</dbReference>
<dbReference type="Gene3D" id="2.120.10.30">
    <property type="entry name" value="TolB, C-terminal domain"/>
    <property type="match status" value="2"/>
</dbReference>
<reference evidence="7 8" key="1">
    <citation type="submission" date="2015-04" db="EMBL/GenBank/DDBJ databases">
        <authorList>
            <person name="Syromyatnikov M.Y."/>
            <person name="Popov V.N."/>
        </authorList>
    </citation>
    <scope>NUCLEOTIDE SEQUENCE [LARGE SCALE GENOMIC DNA]</scope>
</reference>
<dbReference type="PANTHER" id="PTHR10426">
    <property type="entry name" value="STRICTOSIDINE SYNTHASE-RELATED"/>
    <property type="match status" value="1"/>
</dbReference>
<dbReference type="InterPro" id="IPR011042">
    <property type="entry name" value="6-blade_b-propeller_TolB-like"/>
</dbReference>
<name>A0A1J1J5D8_9DIPT</name>
<dbReference type="SUPFAM" id="SSF63829">
    <property type="entry name" value="Calcium-dependent phosphotriesterase"/>
    <property type="match status" value="2"/>
</dbReference>
<keyword evidence="5" id="KW-0472">Membrane</keyword>
<proteinExistence type="inferred from homology"/>
<gene>
    <name evidence="7" type="ORF">CLUMA_CG019603</name>
</gene>
<evidence type="ECO:0000313" key="7">
    <source>
        <dbReference type="EMBL" id="CRL06686.1"/>
    </source>
</evidence>
<dbReference type="PRINTS" id="PR01217">
    <property type="entry name" value="PRICHEXTENSN"/>
</dbReference>
<evidence type="ECO:0000256" key="3">
    <source>
        <dbReference type="ARBA" id="ARBA00023180"/>
    </source>
</evidence>
<evidence type="ECO:0000256" key="2">
    <source>
        <dbReference type="ARBA" id="ARBA00022553"/>
    </source>
</evidence>
<keyword evidence="3" id="KW-0325">Glycoprotein</keyword>
<organism evidence="7 8">
    <name type="scientific">Clunio marinus</name>
    <dbReference type="NCBI Taxonomy" id="568069"/>
    <lineage>
        <taxon>Eukaryota</taxon>
        <taxon>Metazoa</taxon>
        <taxon>Ecdysozoa</taxon>
        <taxon>Arthropoda</taxon>
        <taxon>Hexapoda</taxon>
        <taxon>Insecta</taxon>
        <taxon>Pterygota</taxon>
        <taxon>Neoptera</taxon>
        <taxon>Endopterygota</taxon>
        <taxon>Diptera</taxon>
        <taxon>Nematocera</taxon>
        <taxon>Chironomoidea</taxon>
        <taxon>Chironomidae</taxon>
        <taxon>Clunio</taxon>
    </lineage>
</organism>
<dbReference type="AlphaFoldDB" id="A0A1J1J5D8"/>
<dbReference type="OrthoDB" id="5307922at2759"/>
<evidence type="ECO:0000313" key="8">
    <source>
        <dbReference type="Proteomes" id="UP000183832"/>
    </source>
</evidence>
<protein>
    <submittedName>
        <fullName evidence="7">CLUMA_CG019603, isoform A</fullName>
    </submittedName>
</protein>
<evidence type="ECO:0000259" key="6">
    <source>
        <dbReference type="Pfam" id="PF03088"/>
    </source>
</evidence>
<dbReference type="Proteomes" id="UP000183832">
    <property type="component" value="Unassembled WGS sequence"/>
</dbReference>
<feature type="compositionally biased region" description="Low complexity" evidence="4">
    <location>
        <begin position="798"/>
        <end position="850"/>
    </location>
</feature>
<feature type="domain" description="Strictosidine synthase conserved region" evidence="6">
    <location>
        <begin position="171"/>
        <end position="256"/>
    </location>
</feature>
<dbReference type="Pfam" id="PF03088">
    <property type="entry name" value="Str_synth"/>
    <property type="match status" value="2"/>
</dbReference>
<feature type="transmembrane region" description="Helical" evidence="5">
    <location>
        <begin position="7"/>
        <end position="27"/>
    </location>
</feature>
<feature type="domain" description="Strictosidine synthase conserved region" evidence="6">
    <location>
        <begin position="542"/>
        <end position="628"/>
    </location>
</feature>
<dbReference type="InterPro" id="IPR018119">
    <property type="entry name" value="Strictosidine_synth_cons-reg"/>
</dbReference>
<keyword evidence="2" id="KW-0597">Phosphoprotein</keyword>
<dbReference type="EMBL" id="CVRI01000067">
    <property type="protein sequence ID" value="CRL06686.1"/>
    <property type="molecule type" value="Genomic_DNA"/>
</dbReference>
<evidence type="ECO:0000256" key="5">
    <source>
        <dbReference type="SAM" id="Phobius"/>
    </source>
</evidence>
<feature type="compositionally biased region" description="Low complexity" evidence="4">
    <location>
        <begin position="860"/>
        <end position="869"/>
    </location>
</feature>
<keyword evidence="8" id="KW-1185">Reference proteome</keyword>
<sequence length="910" mass="100844">MSFIQKVSSIVLNFAIFFLIVTFSPGLPPKTTFPFEEFSVVAPKALNGPYEINSLLDNAVKLFEGKLDAPEDLQHKDGVIYASLRTNEIVKIIGDKIEILTSFGKSCYNDDKAPCGRPLGMAFDTIGNNLIVMHTYQGIFEVDLINGNKKLLVSSKDIIGSDNPRECKLFNSITVAKNGDLYFSHSSSEYGINRVMFTALLNGSGRLIHYSRETGKSTVLIDRIMFTNGVSLSPNEDFVVVSETFQSRLLRFWLKGSKKGTSDVFIDGLPGSPDNLSSDEDGIWVTLAEGLDDDHKSIAHFIARYPTLRKFLIHLFELILMPFEFVNKFYNNRVSTFVSREFGSMDMLKHILPPRRTVLRLDWDGNVVKSFHGTDNSCGGITHAMKLDNHLYLGSVTSNYIAKFLIFNSIVKPKALQGALEINNHLDNADHILDGKVPGPEHLLPAGKSFYASLHNGNIVKIDGEHVTFVANFGKPCEYPVEEHICGRPLGMAHDTIGDNLIVVDAYYGLWELNLKSGDKKQLVSPDKVIGVNAPRPGKMFNGVAVAKNGDIYFSHSSSEFGMNDGAFSFFANPSGRLIHYERKTKKLTVILDNLYFANGVALSPDEDFVLVAETHASRIQKYYLSGEKMGQVEMFVEGLPGIPDNMTPDEDGLWIALVVSADPQHPMIPQSMTQMPYLRKFIVRFLHLLEMPFNFITNLYPNDITKSIAYKIGGFNAFSFLFPKRSTIVRTDWTGKIIGSLHGFDHSVHSISHVMELDDDLYIGSPYNNFIAKVKFVNKDKIHPAKKVKREIPQEVPKTTQPPTTTTTPAPTTTTTTPKPTTTTTTQAPTTTTTTQAPTTTTTTQAPTTTKPPPPPPTTTKAPQQQATQPPPTVKPKDPAPIRENVKDVQPPPTKEPIKVIKKDGPGTV</sequence>
<keyword evidence="5" id="KW-0812">Transmembrane</keyword>
<dbReference type="Pfam" id="PF20067">
    <property type="entry name" value="SSL_N"/>
    <property type="match status" value="2"/>
</dbReference>
<comment type="similarity">
    <text evidence="1">Belongs to the strictosidine synthase family.</text>
</comment>
<evidence type="ECO:0000256" key="1">
    <source>
        <dbReference type="ARBA" id="ARBA00009191"/>
    </source>
</evidence>
<feature type="region of interest" description="Disordered" evidence="4">
    <location>
        <begin position="786"/>
        <end position="910"/>
    </location>
</feature>
<feature type="compositionally biased region" description="Basic and acidic residues" evidence="4">
    <location>
        <begin position="876"/>
        <end position="888"/>
    </location>
</feature>
<dbReference type="PANTHER" id="PTHR10426:SF88">
    <property type="entry name" value="ADIPOCYTE PLASMA MEMBRANE-ASSOCIATED PROTEIN HEMOMUCIN-RELATED"/>
    <property type="match status" value="1"/>
</dbReference>
<accession>A0A1J1J5D8</accession>
<feature type="compositionally biased region" description="Basic and acidic residues" evidence="4">
    <location>
        <begin position="897"/>
        <end position="910"/>
    </location>
</feature>
<dbReference type="STRING" id="568069.A0A1J1J5D8"/>
<keyword evidence="5" id="KW-1133">Transmembrane helix</keyword>
<evidence type="ECO:0000256" key="4">
    <source>
        <dbReference type="SAM" id="MobiDB-lite"/>
    </source>
</evidence>
<dbReference type="GO" id="GO:0016787">
    <property type="term" value="F:hydrolase activity"/>
    <property type="evidence" value="ECO:0007669"/>
    <property type="project" value="TreeGrafter"/>
</dbReference>